<dbReference type="Proteomes" id="UP000317327">
    <property type="component" value="Unassembled WGS sequence"/>
</dbReference>
<feature type="compositionally biased region" description="Basic and acidic residues" evidence="1">
    <location>
        <begin position="53"/>
        <end position="72"/>
    </location>
</feature>
<dbReference type="AlphaFoldDB" id="A0ABD7RTV0"/>
<reference evidence="2 3" key="1">
    <citation type="submission" date="2019-01" db="EMBL/GenBank/DDBJ databases">
        <title>Whole genome shotgun sequencing of Pseudomonas spp. isolated by its ability to degrade furfural.</title>
        <authorList>
            <person name="Donoso R."/>
            <person name="Farkas C."/>
            <person name="Villegas P."/>
            <person name="Gonzales-Toro F."/>
            <person name="Guajardo-Parra M."/>
            <person name="Araya-Nail M."/>
            <person name="Morgante V."/>
            <person name="Perez-Pantoja D."/>
        </authorList>
    </citation>
    <scope>NUCLEOTIDE SEQUENCE [LARGE SCALE GENOMIC DNA]</scope>
    <source>
        <strain evidence="2 3">VN231</strain>
    </source>
</reference>
<dbReference type="RefSeq" id="WP_143498614.1">
    <property type="nucleotide sequence ID" value="NZ_SCFV01000010.1"/>
</dbReference>
<evidence type="ECO:0000313" key="3">
    <source>
        <dbReference type="Proteomes" id="UP000317327"/>
    </source>
</evidence>
<protein>
    <submittedName>
        <fullName evidence="2">Type II toxin-antitoxin system HicA family toxin</fullName>
    </submittedName>
</protein>
<feature type="region of interest" description="Disordered" evidence="1">
    <location>
        <begin position="52"/>
        <end position="72"/>
    </location>
</feature>
<evidence type="ECO:0000313" key="2">
    <source>
        <dbReference type="EMBL" id="TRO13990.1"/>
    </source>
</evidence>
<organism evidence="2 3">
    <name type="scientific">Ectopseudomonas mendocina</name>
    <name type="common">Pseudomonas mendocina</name>
    <dbReference type="NCBI Taxonomy" id="300"/>
    <lineage>
        <taxon>Bacteria</taxon>
        <taxon>Pseudomonadati</taxon>
        <taxon>Pseudomonadota</taxon>
        <taxon>Gammaproteobacteria</taxon>
        <taxon>Pseudomonadales</taxon>
        <taxon>Pseudomonadaceae</taxon>
        <taxon>Ectopseudomonas</taxon>
    </lineage>
</organism>
<sequence length="72" mass="8288">MSSTSERCREDPRFLALIEFALREGWSIRRTPAGQLKLLKPGLPPIFTCSTVSDRRASQSDWIRPRQAERSQ</sequence>
<dbReference type="EMBL" id="SCFV01000010">
    <property type="protein sequence ID" value="TRO13990.1"/>
    <property type="molecule type" value="Genomic_DNA"/>
</dbReference>
<accession>A0ABD7RTV0</accession>
<proteinExistence type="predicted"/>
<gene>
    <name evidence="2" type="ORF">EQ836_20460</name>
</gene>
<comment type="caution">
    <text evidence="2">The sequence shown here is derived from an EMBL/GenBank/DDBJ whole genome shotgun (WGS) entry which is preliminary data.</text>
</comment>
<evidence type="ECO:0000256" key="1">
    <source>
        <dbReference type="SAM" id="MobiDB-lite"/>
    </source>
</evidence>
<name>A0ABD7RTV0_ECTME</name>